<reference evidence="2 3" key="1">
    <citation type="submission" date="2015-09" db="EMBL/GenBank/DDBJ databases">
        <title>Trachymyrmex zeteki WGS genome.</title>
        <authorList>
            <person name="Nygaard S."/>
            <person name="Hu H."/>
            <person name="Boomsma J."/>
            <person name="Zhang G."/>
        </authorList>
    </citation>
    <scope>NUCLEOTIDE SEQUENCE [LARGE SCALE GENOMIC DNA]</scope>
    <source>
        <strain evidence="2">Tzet28-1</strain>
        <tissue evidence="2">Whole body</tissue>
    </source>
</reference>
<dbReference type="GO" id="GO:0005929">
    <property type="term" value="C:cilium"/>
    <property type="evidence" value="ECO:0007669"/>
    <property type="project" value="TreeGrafter"/>
</dbReference>
<organism evidence="2 3">
    <name type="scientific">Mycetomoellerius zeteki</name>
    <dbReference type="NCBI Taxonomy" id="64791"/>
    <lineage>
        <taxon>Eukaryota</taxon>
        <taxon>Metazoa</taxon>
        <taxon>Ecdysozoa</taxon>
        <taxon>Arthropoda</taxon>
        <taxon>Hexapoda</taxon>
        <taxon>Insecta</taxon>
        <taxon>Pterygota</taxon>
        <taxon>Neoptera</taxon>
        <taxon>Endopterygota</taxon>
        <taxon>Hymenoptera</taxon>
        <taxon>Apocrita</taxon>
        <taxon>Aculeata</taxon>
        <taxon>Formicoidea</taxon>
        <taxon>Formicidae</taxon>
        <taxon>Myrmicinae</taxon>
        <taxon>Mycetomoellerius</taxon>
    </lineage>
</organism>
<dbReference type="Proteomes" id="UP000075809">
    <property type="component" value="Unassembled WGS sequence"/>
</dbReference>
<feature type="domain" description="Calponin-homology (CH)" evidence="1">
    <location>
        <begin position="1626"/>
        <end position="1744"/>
    </location>
</feature>
<dbReference type="PANTHER" id="PTHR45912:SF3">
    <property type="entry name" value="CILIA- AND FLAGELLA-ASSOCIATED PROTEIN 47"/>
    <property type="match status" value="1"/>
</dbReference>
<dbReference type="PANTHER" id="PTHR45912">
    <property type="entry name" value="CILIA- AND FLAGELLA-ASSOCIATED PROTEIN 47"/>
    <property type="match status" value="1"/>
</dbReference>
<dbReference type="InterPro" id="IPR001715">
    <property type="entry name" value="CH_dom"/>
</dbReference>
<dbReference type="InterPro" id="IPR013783">
    <property type="entry name" value="Ig-like_fold"/>
</dbReference>
<proteinExistence type="predicted"/>
<name>A0A151XC15_9HYME</name>
<evidence type="ECO:0000313" key="2">
    <source>
        <dbReference type="EMBL" id="KYQ57889.1"/>
    </source>
</evidence>
<dbReference type="EMBL" id="KQ982314">
    <property type="protein sequence ID" value="KYQ57889.1"/>
    <property type="molecule type" value="Genomic_DNA"/>
</dbReference>
<dbReference type="PROSITE" id="PS50021">
    <property type="entry name" value="CH"/>
    <property type="match status" value="1"/>
</dbReference>
<accession>A0A151XC15</accession>
<dbReference type="InterPro" id="IPR056343">
    <property type="entry name" value="CFAP47_dom"/>
</dbReference>
<dbReference type="Gene3D" id="2.60.40.10">
    <property type="entry name" value="Immunoglobulins"/>
    <property type="match status" value="1"/>
</dbReference>
<sequence>MQKGQKIQIVPTIDESATGIRYNDVYISPSHIKFNETFEGITHRQRITIKNVGYKPAVIRICPLNSIAFQVKTLKSGIRVSPGLSITTYVTYTFKRTSISRAIIPIEINGKIFDYHVISTLATEYISIEPKSVDFGTIDIGYSSGLKIVTIRNEGNKSTRFLIDLGRNDLDLMIKPLRGRIKPQKEVILQIKLMGINKGIFYSEFWIKSTPNIRVPIKVRVIVPKLVVYHSNTTGDFTLIDFPPTVENTCRYDTFVLRNLSSRASSYVVLGEIGNEVKCIPDIDRKQHPTYSIFEIHPFEGRIDPFQGIDPIKDISMDNSSSQKIYIQESTMEISSVLMPYTLSTESEIYDIVKLCLYGEVEAIQVHFEPDILYFGDLIVGQISKRVLRLTNPSAVVPIYLECAPNAAIRCYPKWMKLMPKMSIEVLVKICGKESIEPSFKLFFNVAADSHDSTASGRCFCRIKVGSYFIVCTVNIIFKSKKGLLSKRSLPTKIVDDDEEITKRLLSLPKWKLLYKDYSQMCKFTGNVKSPLKKSIFATKTAVLIPLSPLQIYKVHIYPTTFVFGMVASNSFNYRRLVAKNTNDIPVMIQLVAMSTKSIYFPEGDSMILQPGSMMTKLVEYFADEVCGKFNGNINYVINHNHSFELNITACIVRKQLCIDKREIEFGKEWSRGEVYQPIASIIQIINKLNAKIRFRWEVSAMSGFYIEPKSGSVRGNATLYAYVYYEYDNMKDNYAQAIMMCESGSRVCLQLNAPRFVPKVEFVNGNANLGQISLNLPTKVTAVLQNFEFNEVTYEVDSASLIRGCNVNPLRGKISPRGIAILEVYLTFDVCCRFTTVIAVTIQGCLQLLYRINGNVSFPRLKLVPQRIDIRRLSIDAFQTHQITAMNVGTTLLKLQVLLEEYPEFRVSLSANDQSSEIGTKGISIIPGTSQNFYLHFLPVDLASYAFYLPIVINELLGPVSMLNPKSIRPAEFLKSHEAYYMHLSGFAMTTLPDKLPTVSIDCTVAGRVIFFSKLLFRFNALTNEVSEELFIENRVTVREIVMSINIEEFNKVDCPFTIKWSHGAEIRRTTDAIECTLHPGGNVSFILEFKPRKRGSFSAEAPIYIRGELDDGVFNKLRLDGEFPTSSIDVEPTEIYFTPVPLDTAIEEKFRIRAKHFDNTAFIRLNFLRTPRCSGDYKNELLRVDFPNGNVVSPQSYVELEARVTFKSDQPVSLCLTIEFSDDNQLAVCFLTVYATADNNLLTTYMYSIKSRFDKTYAKYLEKHISNPSISSQSLTKNGDIEQIPDIRRSEIFESKLSIMSKLYWDKKMNDSEVDIYNKNTQVNGKRMLDKRIPIHKRSSAFSVAFGARNHRYSERLLLSSCPANDRKDDCEKHVEKIITIMEEWMYSGPLKFRFYPNISYGITAAFSYFRIKKRSYVGNSKQESGAIMLSFINILESIVGPNIHTYLGELSKQLLPENDIERINYVLQLYNKILDFLLSQGAYLVHVSSQFLLNYDDYLISIDIVQSNTRRKNLNTSCVSCERLSRQLFELRNKQYWLDVTLQTYKCLVLHGIHEYKYWMSPRPSRRSTEYRESIVSSTSSLPRQYELHKRAIESIANSPSGELASDDRCSEEKFLLAWLRYHYEQQRVRDWMTDRLVILNPQEKQDVAEYRAIQNFHHDLSDSLVLIAVTAAYCPFLIDECFSNLYICARNKQEMLHNAICLVTAWRKIRLGFIITPMQLVNPNQVQILMLIVHLFQVLPTYVPCAKIKFNCPLSQIVTKQISISNPTNNIVNYLLLLVNDVNHFFTILKPVSILRLNAHGSGQVQIQFHAKKIQKNRAYLVFCGRTIGPHFGRNQTIILEGRIDNLGIASKYTIRSKLYQVVETNLKINIPYQNAAEYDIWMTDERPSHPSTLKMTRWSELRARKIPRRLFLNQESIVVAEGASEAHLSISVACIAPKQRTFWLIFQAKTGDFIIQINSVWQTSVNDRIVVQWTAQGECVCSNQRSGVRDTCPFNVSVPIPSCNVQLRRCVTEMFKKTLEPRERLFWSKYSNTYIELRLIKWLMGSDIDSAALEFVHVFNTTVTYKVTISDKSSPLILPECFTIQGK</sequence>
<keyword evidence="3" id="KW-1185">Reference proteome</keyword>
<dbReference type="Gene3D" id="1.10.418.10">
    <property type="entry name" value="Calponin-like domain"/>
    <property type="match status" value="1"/>
</dbReference>
<dbReference type="InterPro" id="IPR036872">
    <property type="entry name" value="CH_dom_sf"/>
</dbReference>
<gene>
    <name evidence="2" type="ORF">ALC60_02938</name>
</gene>
<evidence type="ECO:0000259" key="1">
    <source>
        <dbReference type="PROSITE" id="PS50021"/>
    </source>
</evidence>
<dbReference type="GO" id="GO:0060271">
    <property type="term" value="P:cilium assembly"/>
    <property type="evidence" value="ECO:0007669"/>
    <property type="project" value="TreeGrafter"/>
</dbReference>
<dbReference type="Pfam" id="PF24529">
    <property type="entry name" value="CFAP47"/>
    <property type="match status" value="1"/>
</dbReference>
<protein>
    <submittedName>
        <fullName evidence="2">Uncharacterized protein CXorf59</fullName>
    </submittedName>
</protein>
<dbReference type="STRING" id="64791.A0A151XC15"/>
<evidence type="ECO:0000313" key="3">
    <source>
        <dbReference type="Proteomes" id="UP000075809"/>
    </source>
</evidence>
<dbReference type="SUPFAM" id="SSF47576">
    <property type="entry name" value="Calponin-homology domain, CH-domain"/>
    <property type="match status" value="1"/>
</dbReference>